<feature type="compositionally biased region" description="Low complexity" evidence="1">
    <location>
        <begin position="360"/>
        <end position="376"/>
    </location>
</feature>
<organism evidence="2 3">
    <name type="scientific">Marasmius oreades</name>
    <name type="common">fairy-ring Marasmius</name>
    <dbReference type="NCBI Taxonomy" id="181124"/>
    <lineage>
        <taxon>Eukaryota</taxon>
        <taxon>Fungi</taxon>
        <taxon>Dikarya</taxon>
        <taxon>Basidiomycota</taxon>
        <taxon>Agaricomycotina</taxon>
        <taxon>Agaricomycetes</taxon>
        <taxon>Agaricomycetidae</taxon>
        <taxon>Agaricales</taxon>
        <taxon>Marasmiineae</taxon>
        <taxon>Marasmiaceae</taxon>
        <taxon>Marasmius</taxon>
    </lineage>
</organism>
<dbReference type="GO" id="GO:0007166">
    <property type="term" value="P:cell surface receptor signaling pathway"/>
    <property type="evidence" value="ECO:0007669"/>
    <property type="project" value="InterPro"/>
</dbReference>
<feature type="region of interest" description="Disordered" evidence="1">
    <location>
        <begin position="318"/>
        <end position="381"/>
    </location>
</feature>
<reference evidence="2" key="1">
    <citation type="journal article" date="2021" name="Genome Biol. Evol.">
        <title>The assembled and annotated genome of the fairy-ring fungus Marasmius oreades.</title>
        <authorList>
            <person name="Hiltunen M."/>
            <person name="Ament-Velasquez S.L."/>
            <person name="Johannesson H."/>
        </authorList>
    </citation>
    <scope>NUCLEOTIDE SEQUENCE</scope>
    <source>
        <strain evidence="2">03SP1</strain>
    </source>
</reference>
<evidence type="ECO:0000256" key="1">
    <source>
        <dbReference type="SAM" id="MobiDB-lite"/>
    </source>
</evidence>
<sequence>MVDHDEEFIVGCRTSLPTKLRKDHSRMLFTMRWKEWSTWHSSILITVKANVCRRRNQFKATSKNIEHAPLRHNYYRGFWRVIEAACRRPPLSECRELSSELQRYPRLPLKLSYPFPPPQSFMRMCSPQYRHPNEENDSVSKWVKVGEVTLDLSQTALSTVKELAEFAPVPFLREAAGCALAIVEAVDRVVTNKEGFRLLASHACEIVFAAQRATLASERTIWNKDSKMMNNLRHLLSTLSQIKEFANSRATKNPFSRFIHQNSDEQKILAFREMMNHALALFNLQSTIQSHDLLLDIQKNTRYCQIYHSLDVENVPREEAPAAERHPSPRPGNTYPETDTLLSPEPQSLPSRPQTAELHSPNPSLSPTPVSTSPNPMNAMFGGNLSGTITGTVTFNNISGDQTNTADNSKSVWKNCGGTYRTQVMNSNNQFYYAYD</sequence>
<dbReference type="CDD" id="cd21037">
    <property type="entry name" value="MLKL_NTD"/>
    <property type="match status" value="1"/>
</dbReference>
<dbReference type="OrthoDB" id="192148at2759"/>
<feature type="compositionally biased region" description="Polar residues" evidence="1">
    <location>
        <begin position="335"/>
        <end position="354"/>
    </location>
</feature>
<dbReference type="AlphaFoldDB" id="A0A9P7V4U4"/>
<evidence type="ECO:0000313" key="3">
    <source>
        <dbReference type="Proteomes" id="UP001049176"/>
    </source>
</evidence>
<dbReference type="Proteomes" id="UP001049176">
    <property type="component" value="Chromosome 1"/>
</dbReference>
<protein>
    <submittedName>
        <fullName evidence="2">Uncharacterized protein</fullName>
    </submittedName>
</protein>
<dbReference type="GeneID" id="66071032"/>
<evidence type="ECO:0000313" key="2">
    <source>
        <dbReference type="EMBL" id="KAG7100177.1"/>
    </source>
</evidence>
<dbReference type="InterPro" id="IPR036537">
    <property type="entry name" value="Adaptor_Cbl_N_dom_sf"/>
</dbReference>
<name>A0A9P7V4U4_9AGAR</name>
<dbReference type="InterPro" id="IPR059179">
    <property type="entry name" value="MLKL-like_MCAfunc"/>
</dbReference>
<accession>A0A9P7V4U4</accession>
<comment type="caution">
    <text evidence="2">The sequence shown here is derived from an EMBL/GenBank/DDBJ whole genome shotgun (WGS) entry which is preliminary data.</text>
</comment>
<dbReference type="Gene3D" id="1.20.930.20">
    <property type="entry name" value="Adaptor protein Cbl, N-terminal domain"/>
    <property type="match status" value="1"/>
</dbReference>
<dbReference type="RefSeq" id="XP_043016647.1">
    <property type="nucleotide sequence ID" value="XM_043147933.1"/>
</dbReference>
<keyword evidence="3" id="KW-1185">Reference proteome</keyword>
<feature type="compositionally biased region" description="Basic and acidic residues" evidence="1">
    <location>
        <begin position="318"/>
        <end position="327"/>
    </location>
</feature>
<dbReference type="EMBL" id="CM032181">
    <property type="protein sequence ID" value="KAG7100177.1"/>
    <property type="molecule type" value="Genomic_DNA"/>
</dbReference>
<proteinExistence type="predicted"/>
<dbReference type="KEGG" id="more:E1B28_001956"/>
<gene>
    <name evidence="2" type="ORF">E1B28_001956</name>
</gene>